<accession>A0ABW2U6G2</accession>
<organism evidence="3 4">
    <name type="scientific">Hymenobacter humi</name>
    <dbReference type="NCBI Taxonomy" id="1411620"/>
    <lineage>
        <taxon>Bacteria</taxon>
        <taxon>Pseudomonadati</taxon>
        <taxon>Bacteroidota</taxon>
        <taxon>Cytophagia</taxon>
        <taxon>Cytophagales</taxon>
        <taxon>Hymenobacteraceae</taxon>
        <taxon>Hymenobacter</taxon>
    </lineage>
</organism>
<dbReference type="CDD" id="cd01185">
    <property type="entry name" value="INTN1_C_like"/>
    <property type="match status" value="1"/>
</dbReference>
<keyword evidence="1" id="KW-0233">DNA recombination</keyword>
<name>A0ABW2U6G2_9BACT</name>
<keyword evidence="4" id="KW-1185">Reference proteome</keyword>
<dbReference type="EMBL" id="JBHTEK010000001">
    <property type="protein sequence ID" value="MFC7669035.1"/>
    <property type="molecule type" value="Genomic_DNA"/>
</dbReference>
<dbReference type="RefSeq" id="WP_380204547.1">
    <property type="nucleotide sequence ID" value="NZ_JBHTEK010000001.1"/>
</dbReference>
<dbReference type="InterPro" id="IPR050090">
    <property type="entry name" value="Tyrosine_recombinase_XerCD"/>
</dbReference>
<evidence type="ECO:0000259" key="2">
    <source>
        <dbReference type="PROSITE" id="PS51898"/>
    </source>
</evidence>
<dbReference type="PANTHER" id="PTHR30349">
    <property type="entry name" value="PHAGE INTEGRASE-RELATED"/>
    <property type="match status" value="1"/>
</dbReference>
<sequence length="160" mass="17937">MPLTQGLRISDLLQLKWSNVTKTHVSVTMQKTSDVVSVKLPTRAQEVLQFYRNSGARPSDFVFPMLRSDKDYSNPRALFRALSSATAYANKDLKSVAKRAGIEKSISFHSSRHTFATRALAKGMPIEYVSKLLGHASIKTTQIYAKIINEKLDQAMDVFN</sequence>
<dbReference type="Gene3D" id="1.10.443.10">
    <property type="entry name" value="Intergrase catalytic core"/>
    <property type="match status" value="1"/>
</dbReference>
<dbReference type="SUPFAM" id="SSF56349">
    <property type="entry name" value="DNA breaking-rejoining enzymes"/>
    <property type="match status" value="1"/>
</dbReference>
<feature type="domain" description="Tyr recombinase" evidence="2">
    <location>
        <begin position="1"/>
        <end position="157"/>
    </location>
</feature>
<evidence type="ECO:0000313" key="4">
    <source>
        <dbReference type="Proteomes" id="UP001596513"/>
    </source>
</evidence>
<dbReference type="InterPro" id="IPR011010">
    <property type="entry name" value="DNA_brk_join_enz"/>
</dbReference>
<proteinExistence type="predicted"/>
<comment type="caution">
    <text evidence="3">The sequence shown here is derived from an EMBL/GenBank/DDBJ whole genome shotgun (WGS) entry which is preliminary data.</text>
</comment>
<dbReference type="Pfam" id="PF00589">
    <property type="entry name" value="Phage_integrase"/>
    <property type="match status" value="1"/>
</dbReference>
<dbReference type="PROSITE" id="PS51898">
    <property type="entry name" value="TYR_RECOMBINASE"/>
    <property type="match status" value="1"/>
</dbReference>
<gene>
    <name evidence="3" type="ORF">ACFQT0_18010</name>
</gene>
<dbReference type="InterPro" id="IPR013762">
    <property type="entry name" value="Integrase-like_cat_sf"/>
</dbReference>
<evidence type="ECO:0000256" key="1">
    <source>
        <dbReference type="ARBA" id="ARBA00023172"/>
    </source>
</evidence>
<evidence type="ECO:0000313" key="3">
    <source>
        <dbReference type="EMBL" id="MFC7669035.1"/>
    </source>
</evidence>
<protein>
    <submittedName>
        <fullName evidence="3">Site-specific integrase</fullName>
    </submittedName>
</protein>
<dbReference type="InterPro" id="IPR002104">
    <property type="entry name" value="Integrase_catalytic"/>
</dbReference>
<reference evidence="4" key="1">
    <citation type="journal article" date="2019" name="Int. J. Syst. Evol. Microbiol.">
        <title>The Global Catalogue of Microorganisms (GCM) 10K type strain sequencing project: providing services to taxonomists for standard genome sequencing and annotation.</title>
        <authorList>
            <consortium name="The Broad Institute Genomics Platform"/>
            <consortium name="The Broad Institute Genome Sequencing Center for Infectious Disease"/>
            <person name="Wu L."/>
            <person name="Ma J."/>
        </authorList>
    </citation>
    <scope>NUCLEOTIDE SEQUENCE [LARGE SCALE GENOMIC DNA]</scope>
    <source>
        <strain evidence="4">JCM 19635</strain>
    </source>
</reference>
<dbReference type="Proteomes" id="UP001596513">
    <property type="component" value="Unassembled WGS sequence"/>
</dbReference>
<dbReference type="PANTHER" id="PTHR30349:SF64">
    <property type="entry name" value="PROPHAGE INTEGRASE INTD-RELATED"/>
    <property type="match status" value="1"/>
</dbReference>